<gene>
    <name evidence="1" type="ORF">OIN59_15720</name>
</gene>
<proteinExistence type="predicted"/>
<protein>
    <submittedName>
        <fullName evidence="1">Uncharacterized protein</fullName>
    </submittedName>
</protein>
<accession>A0ABT5RYW9</accession>
<sequence>MQLNYLDFEYSEDADGNGTLDAMASALPPQLPALQGEITRVLAWAHAHWPDTCAPLEDGGNWHYDLQGVQEAQSPLDLAFDEATGQLRMAVGSPAPPRTTLTLTLSGSSDFCAALREAFDMT</sequence>
<evidence type="ECO:0000313" key="1">
    <source>
        <dbReference type="EMBL" id="MDD2178887.1"/>
    </source>
</evidence>
<dbReference type="RefSeq" id="WP_274111948.1">
    <property type="nucleotide sequence ID" value="NZ_JAPCKI010000008.1"/>
</dbReference>
<comment type="caution">
    <text evidence="1">The sequence shown here is derived from an EMBL/GenBank/DDBJ whole genome shotgun (WGS) entry which is preliminary data.</text>
</comment>
<dbReference type="Proteomes" id="UP001148932">
    <property type="component" value="Unassembled WGS sequence"/>
</dbReference>
<evidence type="ECO:0000313" key="2">
    <source>
        <dbReference type="Proteomes" id="UP001148932"/>
    </source>
</evidence>
<reference evidence="1" key="1">
    <citation type="submission" date="2022-10" db="EMBL/GenBank/DDBJ databases">
        <title>Description of microaerobic benzene degrading bacteria.</title>
        <authorList>
            <person name="Bedics A."/>
            <person name="Tancsics A."/>
            <person name="Banerjee S."/>
        </authorList>
    </citation>
    <scope>NUCLEOTIDE SEQUENCE</scope>
    <source>
        <strain evidence="1">D2M1</strain>
    </source>
</reference>
<organism evidence="1 2">
    <name type="scientific">Acidovorax benzenivorans</name>
    <dbReference type="NCBI Taxonomy" id="2987520"/>
    <lineage>
        <taxon>Bacteria</taxon>
        <taxon>Pseudomonadati</taxon>
        <taxon>Pseudomonadota</taxon>
        <taxon>Betaproteobacteria</taxon>
        <taxon>Burkholderiales</taxon>
        <taxon>Comamonadaceae</taxon>
        <taxon>Acidovorax</taxon>
    </lineage>
</organism>
<keyword evidence="2" id="KW-1185">Reference proteome</keyword>
<name>A0ABT5RYW9_9BURK</name>
<dbReference type="EMBL" id="JAPCKI010000008">
    <property type="protein sequence ID" value="MDD2178887.1"/>
    <property type="molecule type" value="Genomic_DNA"/>
</dbReference>